<organism evidence="1 2">
    <name type="scientific">Vairimorpha apis BRL 01</name>
    <dbReference type="NCBI Taxonomy" id="1037528"/>
    <lineage>
        <taxon>Eukaryota</taxon>
        <taxon>Fungi</taxon>
        <taxon>Fungi incertae sedis</taxon>
        <taxon>Microsporidia</taxon>
        <taxon>Nosematidae</taxon>
        <taxon>Vairimorpha</taxon>
    </lineage>
</organism>
<reference evidence="1 2" key="1">
    <citation type="journal article" date="2013" name="BMC Genomics">
        <title>Genome sequencing and comparative genomics of honey bee microsporidia, Nosema apis reveal novel insights into host-parasite interactions.</title>
        <authorList>
            <person name="Chen Yp."/>
            <person name="Pettis J.S."/>
            <person name="Zhao Y."/>
            <person name="Liu X."/>
            <person name="Tallon L.J."/>
            <person name="Sadzewicz L.D."/>
            <person name="Li R."/>
            <person name="Zheng H."/>
            <person name="Huang S."/>
            <person name="Zhang X."/>
            <person name="Hamilton M.C."/>
            <person name="Pernal S.F."/>
            <person name="Melathopoulos A.P."/>
            <person name="Yan X."/>
            <person name="Evans J.D."/>
        </authorList>
    </citation>
    <scope>NUCLEOTIDE SEQUENCE [LARGE SCALE GENOMIC DNA]</scope>
    <source>
        <strain evidence="1 2">BRL 01</strain>
    </source>
</reference>
<name>T0MFB7_9MICR</name>
<dbReference type="EMBL" id="KE647094">
    <property type="protein sequence ID" value="EQB61766.1"/>
    <property type="molecule type" value="Genomic_DNA"/>
</dbReference>
<dbReference type="Proteomes" id="UP000053780">
    <property type="component" value="Unassembled WGS sequence"/>
</dbReference>
<dbReference type="HOGENOM" id="CLU_488415_0_0_1"/>
<protein>
    <submittedName>
        <fullName evidence="1">Uncharacterized protein</fullName>
    </submittedName>
</protein>
<keyword evidence="2" id="KW-1185">Reference proteome</keyword>
<evidence type="ECO:0000313" key="1">
    <source>
        <dbReference type="EMBL" id="EQB61766.1"/>
    </source>
</evidence>
<proteinExistence type="predicted"/>
<sequence length="558" mass="66318">MQISLDQAESKSFFSLNCKFDFFTRETIVKINDMVFTSEKSKNDKPVIEKSHVVEHLISSNDSDVIISSYLNLNYINNFLKYVYIQIPNIKLQISNELIKYEILLFANNYRIDSEGRISGIFNLLSKINAFKVFNYLDLLEEIKTSSFKVNFVNMKFSYDFKIIYRDQPKNNCFTSDSNIQDKIFDLRKYKFSFEEINKDLDFKFRINPIENIFKILDENFNLKNNFIFNQNLIFKIIPYNDLILDQNNIEFYVAKKKFSLYYINGNYKFICEGFEIKFNFKSCSIIKALVQNNYTIMSCSNHLSYIISNLFCNLEKKDTQTFDKFLKNEILNCNIMYKNYLSEKMNEVEYFTDIKLSFDISDKLLEKLVFNEFSICEQKIEVSDFYTDCVILTLQNEIINYKYGKKLELKLSFADSIDKLLECKLEYKNLNNNNIWTDYSNGNNILSVFRAFSSFLYAPSEKEDCFDKNFPIVNIDFKNLKVDELSKNVYIYVDLIFESIGWKKIFNSLIQNFLSTFYSFIPEFINLELDIPYICLFTLGSNKERKDMKYNVLNFLL</sequence>
<gene>
    <name evidence="1" type="ORF">NAPIS_ORF00651</name>
</gene>
<accession>T0MFB7</accession>
<dbReference type="VEuPathDB" id="MicrosporidiaDB:NAPIS_ORF00651"/>
<evidence type="ECO:0000313" key="2">
    <source>
        <dbReference type="Proteomes" id="UP000053780"/>
    </source>
</evidence>
<dbReference type="AlphaFoldDB" id="T0MFB7"/>